<dbReference type="Proteomes" id="UP000012073">
    <property type="component" value="Unassembled WGS sequence"/>
</dbReference>
<dbReference type="OrthoDB" id="272512at2759"/>
<dbReference type="EMBL" id="HG001688">
    <property type="protein sequence ID" value="CDF34377.1"/>
    <property type="molecule type" value="Genomic_DNA"/>
</dbReference>
<proteinExistence type="predicted"/>
<gene>
    <name evidence="8" type="ORF">CHC_T00003001001</name>
</gene>
<keyword evidence="9" id="KW-1185">Reference proteome</keyword>
<sequence>MEKYRSTADPSTGIHPYLPQAPPPTSISVKILRPFLFLLRLPFFVLAVVLSILFTPLLLVPCFLSRALIRLLARLFLFSLGATRFSPPTLPKSRLRVRGKPVVSRPPSAGELVIANLNGAIGPLQLVAAYSPIFVVPTDGGIALVSFRNLTSLIATGRPLSDLPNVDFEALVANARTPVVMFAEGGSSNGRGVLRFAPRAFSAVLEVATKLEGRRIFALGLAPRRGQEYCGVLPSVSRYVIGLMSEIATDVPATYVQVTLKEISTVQAAVAKCAGLPVMAVGADRREHFETHWKEAGGMDR</sequence>
<keyword evidence="6" id="KW-0012">Acyltransferase</keyword>
<accession>R7Q770</accession>
<evidence type="ECO:0000313" key="8">
    <source>
        <dbReference type="EMBL" id="CDF34377.1"/>
    </source>
</evidence>
<dbReference type="PANTHER" id="PTHR23063:SF52">
    <property type="entry name" value="LYSOPHOSPHATIDYLCHOLINE ACYLTRANSFERASE"/>
    <property type="match status" value="1"/>
</dbReference>
<name>R7Q770_CHOCR</name>
<evidence type="ECO:0000256" key="4">
    <source>
        <dbReference type="ARBA" id="ARBA00023098"/>
    </source>
</evidence>
<dbReference type="STRING" id="2769.R7Q770"/>
<dbReference type="GO" id="GO:0016746">
    <property type="term" value="F:acyltransferase activity"/>
    <property type="evidence" value="ECO:0007669"/>
    <property type="project" value="UniProtKB-KW"/>
</dbReference>
<evidence type="ECO:0000256" key="7">
    <source>
        <dbReference type="SAM" id="Phobius"/>
    </source>
</evidence>
<dbReference type="KEGG" id="ccp:CHC_T00003001001"/>
<evidence type="ECO:0000313" key="9">
    <source>
        <dbReference type="Proteomes" id="UP000012073"/>
    </source>
</evidence>
<evidence type="ECO:0000256" key="1">
    <source>
        <dbReference type="ARBA" id="ARBA00022679"/>
    </source>
</evidence>
<reference evidence="9" key="1">
    <citation type="journal article" date="2013" name="Proc. Natl. Acad. Sci. U.S.A.">
        <title>Genome structure and metabolic features in the red seaweed Chondrus crispus shed light on evolution of the Archaeplastida.</title>
        <authorList>
            <person name="Collen J."/>
            <person name="Porcel B."/>
            <person name="Carre W."/>
            <person name="Ball S.G."/>
            <person name="Chaparro C."/>
            <person name="Tonon T."/>
            <person name="Barbeyron T."/>
            <person name="Michel G."/>
            <person name="Noel B."/>
            <person name="Valentin K."/>
            <person name="Elias M."/>
            <person name="Artiguenave F."/>
            <person name="Arun A."/>
            <person name="Aury J.M."/>
            <person name="Barbosa-Neto J.F."/>
            <person name="Bothwell J.H."/>
            <person name="Bouget F.Y."/>
            <person name="Brillet L."/>
            <person name="Cabello-Hurtado F."/>
            <person name="Capella-Gutierrez S."/>
            <person name="Charrier B."/>
            <person name="Cladiere L."/>
            <person name="Cock J.M."/>
            <person name="Coelho S.M."/>
            <person name="Colleoni C."/>
            <person name="Czjzek M."/>
            <person name="Da Silva C."/>
            <person name="Delage L."/>
            <person name="Denoeud F."/>
            <person name="Deschamps P."/>
            <person name="Dittami S.M."/>
            <person name="Gabaldon T."/>
            <person name="Gachon C.M."/>
            <person name="Groisillier A."/>
            <person name="Herve C."/>
            <person name="Jabbari K."/>
            <person name="Katinka M."/>
            <person name="Kloareg B."/>
            <person name="Kowalczyk N."/>
            <person name="Labadie K."/>
            <person name="Leblanc C."/>
            <person name="Lopez P.J."/>
            <person name="McLachlan D.H."/>
            <person name="Meslet-Cladiere L."/>
            <person name="Moustafa A."/>
            <person name="Nehr Z."/>
            <person name="Nyvall Collen P."/>
            <person name="Panaud O."/>
            <person name="Partensky F."/>
            <person name="Poulain J."/>
            <person name="Rensing S.A."/>
            <person name="Rousvoal S."/>
            <person name="Samson G."/>
            <person name="Symeonidi A."/>
            <person name="Weissenbach J."/>
            <person name="Zambounis A."/>
            <person name="Wincker P."/>
            <person name="Boyen C."/>
        </authorList>
    </citation>
    <scope>NUCLEOTIDE SEQUENCE [LARGE SCALE GENOMIC DNA]</scope>
    <source>
        <strain evidence="9">cv. Stackhouse</strain>
    </source>
</reference>
<evidence type="ECO:0000256" key="2">
    <source>
        <dbReference type="ARBA" id="ARBA00022692"/>
    </source>
</evidence>
<keyword evidence="2 7" id="KW-0812">Transmembrane</keyword>
<dbReference type="RefSeq" id="XP_005714196.1">
    <property type="nucleotide sequence ID" value="XM_005714139.1"/>
</dbReference>
<dbReference type="Gramene" id="CDF34377">
    <property type="protein sequence ID" value="CDF34377"/>
    <property type="gene ID" value="CHC_T00003001001"/>
</dbReference>
<dbReference type="GO" id="GO:0006629">
    <property type="term" value="P:lipid metabolic process"/>
    <property type="evidence" value="ECO:0007669"/>
    <property type="project" value="UniProtKB-KW"/>
</dbReference>
<keyword evidence="5 7" id="KW-0472">Membrane</keyword>
<organism evidence="8 9">
    <name type="scientific">Chondrus crispus</name>
    <name type="common">Carrageen Irish moss</name>
    <name type="synonym">Polymorpha crispa</name>
    <dbReference type="NCBI Taxonomy" id="2769"/>
    <lineage>
        <taxon>Eukaryota</taxon>
        <taxon>Rhodophyta</taxon>
        <taxon>Florideophyceae</taxon>
        <taxon>Rhodymeniophycidae</taxon>
        <taxon>Gigartinales</taxon>
        <taxon>Gigartinaceae</taxon>
        <taxon>Chondrus</taxon>
    </lineage>
</organism>
<dbReference type="OMA" id="HEWIKIR"/>
<evidence type="ECO:0000256" key="6">
    <source>
        <dbReference type="ARBA" id="ARBA00023315"/>
    </source>
</evidence>
<dbReference type="AlphaFoldDB" id="R7Q770"/>
<keyword evidence="4" id="KW-0443">Lipid metabolism</keyword>
<evidence type="ECO:0008006" key="10">
    <source>
        <dbReference type="Google" id="ProtNLM"/>
    </source>
</evidence>
<keyword evidence="1" id="KW-0808">Transferase</keyword>
<keyword evidence="3 7" id="KW-1133">Transmembrane helix</keyword>
<evidence type="ECO:0000256" key="3">
    <source>
        <dbReference type="ARBA" id="ARBA00022989"/>
    </source>
</evidence>
<feature type="transmembrane region" description="Helical" evidence="7">
    <location>
        <begin position="37"/>
        <end position="61"/>
    </location>
</feature>
<dbReference type="GeneID" id="17321903"/>
<dbReference type="PANTHER" id="PTHR23063">
    <property type="entry name" value="PHOSPHOLIPID ACYLTRANSFERASE"/>
    <property type="match status" value="1"/>
</dbReference>
<protein>
    <recommendedName>
        <fullName evidence="10">Phospholipid/glycerol acyltransferase domain-containing protein</fullName>
    </recommendedName>
</protein>
<evidence type="ECO:0000256" key="5">
    <source>
        <dbReference type="ARBA" id="ARBA00023136"/>
    </source>
</evidence>